<evidence type="ECO:0000313" key="2">
    <source>
        <dbReference type="EMBL" id="AAM96632.1"/>
    </source>
</evidence>
<accession>Q8M1H6</accession>
<dbReference type="AlphaFoldDB" id="Q8M1H6"/>
<evidence type="ECO:0000259" key="1">
    <source>
        <dbReference type="Pfam" id="PF00961"/>
    </source>
</evidence>
<organism evidence="2">
    <name type="scientific">Chaetosphaeridium globosum</name>
    <name type="common">Charophycean green alga</name>
    <name type="synonym">Herposteiron globosum</name>
    <dbReference type="NCBI Taxonomy" id="96477"/>
    <lineage>
        <taxon>Eukaryota</taxon>
        <taxon>Viridiplantae</taxon>
        <taxon>Streptophyta</taxon>
        <taxon>Coleochaetophyceae</taxon>
        <taxon>Coleochaetales</taxon>
        <taxon>Chaetosphaeridiaceae</taxon>
        <taxon>Chaetosphaeridium</taxon>
    </lineage>
</organism>
<dbReference type="Gene3D" id="3.10.28.10">
    <property type="entry name" value="Homing endonucleases"/>
    <property type="match status" value="1"/>
</dbReference>
<name>Q8M1H6_CHAGL</name>
<dbReference type="GO" id="GO:0004519">
    <property type="term" value="F:endonuclease activity"/>
    <property type="evidence" value="ECO:0007669"/>
    <property type="project" value="UniProtKB-KW"/>
</dbReference>
<dbReference type="InterPro" id="IPR027434">
    <property type="entry name" value="Homing_endonucl"/>
</dbReference>
<feature type="domain" description="Homing endonuclease LAGLIDADG" evidence="1">
    <location>
        <begin position="18"/>
        <end position="108"/>
    </location>
</feature>
<keyword evidence="2" id="KW-0540">Nuclease</keyword>
<dbReference type="Pfam" id="PF00961">
    <property type="entry name" value="LAGLIDADG_1"/>
    <property type="match status" value="1"/>
</dbReference>
<dbReference type="GeneID" id="860629"/>
<dbReference type="InterPro" id="IPR051289">
    <property type="entry name" value="LAGLIDADG_Endonuclease"/>
</dbReference>
<dbReference type="RefSeq" id="NP_689345.1">
    <property type="nucleotide sequence ID" value="NC_004118.1"/>
</dbReference>
<dbReference type="EMBL" id="AF494279">
    <property type="protein sequence ID" value="AAM96632.1"/>
    <property type="molecule type" value="Genomic_DNA"/>
</dbReference>
<gene>
    <name evidence="2" type="primary">orf170</name>
</gene>
<dbReference type="PANTHER" id="PTHR36181:SF2">
    <property type="entry name" value="INTRON-ENCODED ENDONUCLEASE AI3-RELATED"/>
    <property type="match status" value="1"/>
</dbReference>
<dbReference type="InterPro" id="IPR004860">
    <property type="entry name" value="LAGLIDADG_dom"/>
</dbReference>
<dbReference type="SUPFAM" id="SSF55608">
    <property type="entry name" value="Homing endonucleases"/>
    <property type="match status" value="1"/>
</dbReference>
<dbReference type="PANTHER" id="PTHR36181">
    <property type="entry name" value="INTRON-ENCODED ENDONUCLEASE AI3-RELATED"/>
    <property type="match status" value="1"/>
</dbReference>
<geneLocation type="mitochondrion" evidence="2"/>
<dbReference type="GO" id="GO:0005739">
    <property type="term" value="C:mitochondrion"/>
    <property type="evidence" value="ECO:0007669"/>
    <property type="project" value="UniProtKB-ARBA"/>
</dbReference>
<keyword evidence="2" id="KW-0255">Endonuclease</keyword>
<proteinExistence type="predicted"/>
<keyword evidence="2" id="KW-0496">Mitochondrion</keyword>
<protein>
    <submittedName>
        <fullName evidence="2">Putative site-specific DNA endonuclease</fullName>
    </submittedName>
</protein>
<keyword evidence="2" id="KW-0378">Hydrolase</keyword>
<reference evidence="2" key="1">
    <citation type="journal article" date="2002" name="Proc. Natl. Acad. Sci. U.S.A.">
        <title>The chloroplast and mitochondrial genome sequences of the charophyte Chaetosphaeridium globosum: insights into the timing of the events that restructured organelle DNAs within the green algal lineage that led to land plants.</title>
        <authorList>
            <person name="Turmel M."/>
            <person name="Otis C."/>
            <person name="Lemieux C."/>
        </authorList>
    </citation>
    <scope>NUCLEOTIDE SEQUENCE</scope>
</reference>
<sequence>MKKITHINQVPPDKGHYIAGFVDGEGSFYISARKRTDYLSGWSFELHFNISNRDLAIMQICKKFLGCGLIRQTRPGFYTLEVENRKTLSTYIIPFFKKFGFLSNKKKTEFRIFQHALILLEQGINTPKNLEQLLQLRKRLNEFRNTRITNTDSIILASFNFVKESSETIR</sequence>